<dbReference type="Proteomes" id="UP000663722">
    <property type="component" value="Chromosome"/>
</dbReference>
<organism evidence="1 2">
    <name type="scientific">Desulfonema magnum</name>
    <dbReference type="NCBI Taxonomy" id="45655"/>
    <lineage>
        <taxon>Bacteria</taxon>
        <taxon>Pseudomonadati</taxon>
        <taxon>Thermodesulfobacteriota</taxon>
        <taxon>Desulfobacteria</taxon>
        <taxon>Desulfobacterales</taxon>
        <taxon>Desulfococcaceae</taxon>
        <taxon>Desulfonema</taxon>
    </lineage>
</organism>
<proteinExistence type="predicted"/>
<reference evidence="1" key="1">
    <citation type="journal article" date="2021" name="Microb. Physiol.">
        <title>Proteogenomic Insights into the Physiology of Marine, Sulfate-Reducing, Filamentous Desulfonema limicola and Desulfonema magnum.</title>
        <authorList>
            <person name="Schnaars V."/>
            <person name="Wohlbrand L."/>
            <person name="Scheve S."/>
            <person name="Hinrichs C."/>
            <person name="Reinhardt R."/>
            <person name="Rabus R."/>
        </authorList>
    </citation>
    <scope>NUCLEOTIDE SEQUENCE</scope>
    <source>
        <strain evidence="1">4be13</strain>
    </source>
</reference>
<dbReference type="KEGG" id="dmm:dnm_022480"/>
<dbReference type="EMBL" id="CP061800">
    <property type="protein sequence ID" value="QTA86227.1"/>
    <property type="molecule type" value="Genomic_DNA"/>
</dbReference>
<gene>
    <name evidence="1" type="ORF">dnm_022480</name>
</gene>
<name>A0A975BIL7_9BACT</name>
<dbReference type="AlphaFoldDB" id="A0A975BIL7"/>
<sequence length="43" mass="5052">MSFLRKQESIFGRCHSSGSVDSCFRRNDRLSGRIRSENLIIEY</sequence>
<keyword evidence="2" id="KW-1185">Reference proteome</keyword>
<evidence type="ECO:0000313" key="2">
    <source>
        <dbReference type="Proteomes" id="UP000663722"/>
    </source>
</evidence>
<protein>
    <submittedName>
        <fullName evidence="1">Uncharacterized protein</fullName>
    </submittedName>
</protein>
<evidence type="ECO:0000313" key="1">
    <source>
        <dbReference type="EMBL" id="QTA86227.1"/>
    </source>
</evidence>
<accession>A0A975BIL7</accession>